<keyword evidence="1" id="KW-0805">Transcription regulation</keyword>
<dbReference type="EMBL" id="JBITGY010000015">
    <property type="protein sequence ID" value="MFI6504552.1"/>
    <property type="molecule type" value="Genomic_DNA"/>
</dbReference>
<comment type="caution">
    <text evidence="5">The sequence shown here is derived from an EMBL/GenBank/DDBJ whole genome shotgun (WGS) entry which is preliminary data.</text>
</comment>
<evidence type="ECO:0000256" key="1">
    <source>
        <dbReference type="ARBA" id="ARBA00023015"/>
    </source>
</evidence>
<accession>A0ABW7Z8Q1</accession>
<dbReference type="SUPFAM" id="SSF46689">
    <property type="entry name" value="Homeodomain-like"/>
    <property type="match status" value="1"/>
</dbReference>
<feature type="domain" description="HTH araC/xylS-type" evidence="4">
    <location>
        <begin position="127"/>
        <end position="223"/>
    </location>
</feature>
<dbReference type="PANTHER" id="PTHR46796:SF15">
    <property type="entry name" value="BLL1074 PROTEIN"/>
    <property type="match status" value="1"/>
</dbReference>
<evidence type="ECO:0000256" key="3">
    <source>
        <dbReference type="ARBA" id="ARBA00023163"/>
    </source>
</evidence>
<evidence type="ECO:0000313" key="5">
    <source>
        <dbReference type="EMBL" id="MFI6504552.1"/>
    </source>
</evidence>
<keyword evidence="3" id="KW-0804">Transcription</keyword>
<dbReference type="Gene3D" id="1.10.10.60">
    <property type="entry name" value="Homeodomain-like"/>
    <property type="match status" value="1"/>
</dbReference>
<name>A0ABW7Z8Q1_9ACTN</name>
<dbReference type="Proteomes" id="UP001612741">
    <property type="component" value="Unassembled WGS sequence"/>
</dbReference>
<sequence length="235" mass="25114">MSMNTSVRRGRVREPDTATTLAFRSGRDGIGLLALGPRTKASYFALGEMPRFVTVRLRPGLAGPLLGVAMSELVDQAVHLREMWGRSAVTLMNRLAAEADDAGLAGRLAAALEERLAGISAADAGRARTVQAAAGMLTGTAKVPEIARELGVSERHLRNLFHDGVGLSPKHYARIHRVRGVLAGDRGEPWAELAATTGFYDQSHMSADFRSVMGVPPGAFRAGRFPALGRCAFRP</sequence>
<dbReference type="InterPro" id="IPR009057">
    <property type="entry name" value="Homeodomain-like_sf"/>
</dbReference>
<keyword evidence="2" id="KW-0238">DNA-binding</keyword>
<dbReference type="PROSITE" id="PS01124">
    <property type="entry name" value="HTH_ARAC_FAMILY_2"/>
    <property type="match status" value="1"/>
</dbReference>
<protein>
    <submittedName>
        <fullName evidence="5">Helix-turn-helix domain-containing protein</fullName>
    </submittedName>
</protein>
<keyword evidence="6" id="KW-1185">Reference proteome</keyword>
<evidence type="ECO:0000259" key="4">
    <source>
        <dbReference type="PROSITE" id="PS01124"/>
    </source>
</evidence>
<dbReference type="RefSeq" id="WP_397090323.1">
    <property type="nucleotide sequence ID" value="NZ_JBITGY010000015.1"/>
</dbReference>
<evidence type="ECO:0000256" key="2">
    <source>
        <dbReference type="ARBA" id="ARBA00023125"/>
    </source>
</evidence>
<dbReference type="InterPro" id="IPR050204">
    <property type="entry name" value="AraC_XylS_family_regulators"/>
</dbReference>
<dbReference type="Pfam" id="PF12833">
    <property type="entry name" value="HTH_18"/>
    <property type="match status" value="1"/>
</dbReference>
<dbReference type="InterPro" id="IPR018060">
    <property type="entry name" value="HTH_AraC"/>
</dbReference>
<organism evidence="5 6">
    <name type="scientific">Nonomuraea typhae</name>
    <dbReference type="NCBI Taxonomy" id="2603600"/>
    <lineage>
        <taxon>Bacteria</taxon>
        <taxon>Bacillati</taxon>
        <taxon>Actinomycetota</taxon>
        <taxon>Actinomycetes</taxon>
        <taxon>Streptosporangiales</taxon>
        <taxon>Streptosporangiaceae</taxon>
        <taxon>Nonomuraea</taxon>
    </lineage>
</organism>
<dbReference type="PANTHER" id="PTHR46796">
    <property type="entry name" value="HTH-TYPE TRANSCRIPTIONAL ACTIVATOR RHAS-RELATED"/>
    <property type="match status" value="1"/>
</dbReference>
<gene>
    <name evidence="5" type="ORF">ACIBG2_44705</name>
</gene>
<evidence type="ECO:0000313" key="6">
    <source>
        <dbReference type="Proteomes" id="UP001612741"/>
    </source>
</evidence>
<proteinExistence type="predicted"/>
<dbReference type="SMART" id="SM00342">
    <property type="entry name" value="HTH_ARAC"/>
    <property type="match status" value="1"/>
</dbReference>
<reference evidence="5 6" key="1">
    <citation type="submission" date="2024-10" db="EMBL/GenBank/DDBJ databases">
        <title>The Natural Products Discovery Center: Release of the First 8490 Sequenced Strains for Exploring Actinobacteria Biosynthetic Diversity.</title>
        <authorList>
            <person name="Kalkreuter E."/>
            <person name="Kautsar S.A."/>
            <person name="Yang D."/>
            <person name="Bader C.D."/>
            <person name="Teijaro C.N."/>
            <person name="Fluegel L."/>
            <person name="Davis C.M."/>
            <person name="Simpson J.R."/>
            <person name="Lauterbach L."/>
            <person name="Steele A.D."/>
            <person name="Gui C."/>
            <person name="Meng S."/>
            <person name="Li G."/>
            <person name="Viehrig K."/>
            <person name="Ye F."/>
            <person name="Su P."/>
            <person name="Kiefer A.F."/>
            <person name="Nichols A."/>
            <person name="Cepeda A.J."/>
            <person name="Yan W."/>
            <person name="Fan B."/>
            <person name="Jiang Y."/>
            <person name="Adhikari A."/>
            <person name="Zheng C.-J."/>
            <person name="Schuster L."/>
            <person name="Cowan T.M."/>
            <person name="Smanski M.J."/>
            <person name="Chevrette M.G."/>
            <person name="De Carvalho L.P.S."/>
            <person name="Shen B."/>
        </authorList>
    </citation>
    <scope>NUCLEOTIDE SEQUENCE [LARGE SCALE GENOMIC DNA]</scope>
    <source>
        <strain evidence="5 6">NPDC050545</strain>
    </source>
</reference>